<dbReference type="Proteomes" id="UP000018747">
    <property type="component" value="Unassembled WGS sequence"/>
</dbReference>
<organism evidence="2 3">
    <name type="scientific">Leptospira alexanderi serovar Manhao 3 str. L 60</name>
    <dbReference type="NCBI Taxonomy" id="1049759"/>
    <lineage>
        <taxon>Bacteria</taxon>
        <taxon>Pseudomonadati</taxon>
        <taxon>Spirochaetota</taxon>
        <taxon>Spirochaetia</taxon>
        <taxon>Leptospirales</taxon>
        <taxon>Leptospiraceae</taxon>
        <taxon>Leptospira</taxon>
    </lineage>
</organism>
<evidence type="ECO:0000313" key="2">
    <source>
        <dbReference type="EMBL" id="EQA61570.1"/>
    </source>
</evidence>
<keyword evidence="3" id="KW-1185">Reference proteome</keyword>
<comment type="caution">
    <text evidence="2">The sequence shown here is derived from an EMBL/GenBank/DDBJ whole genome shotgun (WGS) entry which is preliminary data.</text>
</comment>
<evidence type="ECO:0000256" key="1">
    <source>
        <dbReference type="SAM" id="SignalP"/>
    </source>
</evidence>
<feature type="chain" id="PRO_5004748179" evidence="1">
    <location>
        <begin position="20"/>
        <end position="160"/>
    </location>
</feature>
<proteinExistence type="predicted"/>
<feature type="signal peptide" evidence="1">
    <location>
        <begin position="1"/>
        <end position="19"/>
    </location>
</feature>
<evidence type="ECO:0000313" key="3">
    <source>
        <dbReference type="Proteomes" id="UP000018747"/>
    </source>
</evidence>
<keyword evidence="1" id="KW-0732">Signal</keyword>
<dbReference type="EMBL" id="AHMT02000049">
    <property type="protein sequence ID" value="EQA61570.1"/>
    <property type="molecule type" value="Genomic_DNA"/>
</dbReference>
<reference evidence="2" key="1">
    <citation type="submission" date="2013-05" db="EMBL/GenBank/DDBJ databases">
        <authorList>
            <person name="Harkins D.M."/>
            <person name="Durkin A.S."/>
            <person name="Brinkac L.M."/>
            <person name="Haft D.H."/>
            <person name="Selengut J.D."/>
            <person name="Sanka R."/>
            <person name="DePew J."/>
            <person name="Purushe J."/>
            <person name="Hartskeerl R.A."/>
            <person name="Ahmed A."/>
            <person name="van der Linden H."/>
            <person name="Goris M.G.A."/>
            <person name="Vinetz J.M."/>
            <person name="Sutton G.G."/>
            <person name="Nierman W.C."/>
            <person name="Fouts D.E."/>
        </authorList>
    </citation>
    <scope>NUCLEOTIDE SEQUENCE [LARGE SCALE GENOMIC DNA]</scope>
    <source>
        <strain evidence="2">L 60</strain>
    </source>
</reference>
<dbReference type="AlphaFoldDB" id="V6HUX8"/>
<name>V6HUX8_9LEPT</name>
<accession>V6HUX8</accession>
<gene>
    <name evidence="2" type="ORF">LEP1GSC062_2642</name>
</gene>
<protein>
    <submittedName>
        <fullName evidence="2">Uncharacterized protein</fullName>
    </submittedName>
</protein>
<sequence length="160" mass="18141">MKRIFVFLTFLMCGTSTFAQNNFLWQTLFGGEQYNGLKPNECPEELPSGVVSLKDGSYVVVGSSNDCSKLDTNSKIEQKNTAPLGPQRSILSGIRFGGDIFLRVNRWIWKVIRSMFTTMIVFGERILSQLKTEVLSPLDRLEVELIIERSFFRNTTTGET</sequence>